<dbReference type="Pfam" id="PF07635">
    <property type="entry name" value="PSCyt1"/>
    <property type="match status" value="1"/>
</dbReference>
<feature type="signal peptide" evidence="1">
    <location>
        <begin position="1"/>
        <end position="25"/>
    </location>
</feature>
<evidence type="ECO:0000259" key="2">
    <source>
        <dbReference type="Pfam" id="PF07583"/>
    </source>
</evidence>
<dbReference type="Pfam" id="PF07587">
    <property type="entry name" value="PSD1"/>
    <property type="match status" value="1"/>
</dbReference>
<keyword evidence="1" id="KW-0732">Signal</keyword>
<dbReference type="Pfam" id="PF07583">
    <property type="entry name" value="PSCyt2"/>
    <property type="match status" value="1"/>
</dbReference>
<sequence length="1017" mass="113227">MLFPIVMKFPAVPFALLAISPLSPAADVPGFNSDIRPLLSDRCFACHGFDANTREAGLRLDTPEGAYAELEDGPAIVPGKPDESSVWKRIMSKDPEVVMPPSTSHLKLSDDEKDLIRRWIEGGAKYEKHWTFVRAERPDVPEGSGHPIDDLVSERLREDSLELSPEADRRTLIRRLSFDLRGLPPTPEEVEAFVSDPADDAWEKVVDRFLADPAFGERMAWPWLDAARYADTNGFQGDDERTMWPWRDWVVDVFNRNLPYDDFTVWQIAGDLLPDATHEQKLATGFLRNHAINGEGGSIPEENRVNYVMDMSETVGTVWMGLTLNCCRCHDHKYDPLSQKEYYGLFDFFNQTPVDGSGGNPQTPPVISAPSESQAERELELAKRIPELESQLKILAVKVGPGQANWENARTSGTSASDSSWQTLDIEKIDSPHADFRILEDKSALVVGPVPDRGDYGVTLTAPPGPLAALRLEALRHKSMTQGGIAKSDSGNFVLTGFELFVVGPDGKRSKLPIKAAEATIEQRGLPVSAALDSDPATGWAVWQGKPIDRDHAAVFRLPEPVLIPAGSTLEVRLRHQSRYKKHLLGRFRISITDTAPPAVDRADPSLATAIRIPVANRSKEQAALVRSAYLESHPAYAELLAEVTRLRVERDKLTKSVPKVMIMADREKRRDSFILAIGSYEQPGEKVEAHTPATLPPLNVEGRPPNRLDLARWLVSRDHPLTARVTVNRFWQDLFGIGLIKSPEDFGVQSEIPKHGQLLDWLAVEFMESGWDTKHLLKTIVTSRTYRQSSRATSELLAADPDNRLLARGPRFRLPSWMIRDQALAVSGLLVPEIGGEPVFPWQPPGLWAEVTFGRRKKSYTPDTGEKLRRRSLYTFWRRISAPPMFFDNAKREMCEVGVGRTNSPLHALATLNDPIFAEASRALASRASEGRSDDPARTLARAFEIVLLRPPSEIESAVLMDSYREARSAFDPETAREFLSIGETPADPELDPVEHAALAAVCLSILNTDETLTKE</sequence>
<dbReference type="SUPFAM" id="SSF46626">
    <property type="entry name" value="Cytochrome c"/>
    <property type="match status" value="1"/>
</dbReference>
<dbReference type="PANTHER" id="PTHR35889">
    <property type="entry name" value="CYCLOINULO-OLIGOSACCHARIDE FRUCTANOTRANSFERASE-RELATED"/>
    <property type="match status" value="1"/>
</dbReference>
<dbReference type="EMBL" id="AP024702">
    <property type="protein sequence ID" value="BCX46316.1"/>
    <property type="molecule type" value="Genomic_DNA"/>
</dbReference>
<accession>A0ABN6GYE4</accession>
<protein>
    <submittedName>
        <fullName evidence="5">Cytochrome c</fullName>
    </submittedName>
</protein>
<feature type="chain" id="PRO_5045548433" evidence="1">
    <location>
        <begin position="26"/>
        <end position="1017"/>
    </location>
</feature>
<evidence type="ECO:0000259" key="3">
    <source>
        <dbReference type="Pfam" id="PF07587"/>
    </source>
</evidence>
<dbReference type="InterPro" id="IPR036909">
    <property type="entry name" value="Cyt_c-like_dom_sf"/>
</dbReference>
<evidence type="ECO:0000256" key="1">
    <source>
        <dbReference type="SAM" id="SignalP"/>
    </source>
</evidence>
<dbReference type="InterPro" id="IPR011429">
    <property type="entry name" value="Cyt_c_Planctomycete-type"/>
</dbReference>
<reference evidence="5 6" key="1">
    <citation type="submission" date="2021-06" db="EMBL/GenBank/DDBJ databases">
        <title>Complete genome of Haloferula helveola possessing various polysaccharide degrading enzymes.</title>
        <authorList>
            <person name="Takami H."/>
            <person name="Huang C."/>
            <person name="Hamasaki K."/>
        </authorList>
    </citation>
    <scope>NUCLEOTIDE SEQUENCE [LARGE SCALE GENOMIC DNA]</scope>
    <source>
        <strain evidence="5 6">CN-1</strain>
    </source>
</reference>
<name>A0ABN6GYE4_9BACT</name>
<feature type="domain" description="Cytochrome C Planctomycete-type" evidence="4">
    <location>
        <begin position="43"/>
        <end position="102"/>
    </location>
</feature>
<feature type="domain" description="DUF1553" evidence="3">
    <location>
        <begin position="707"/>
        <end position="962"/>
    </location>
</feature>
<evidence type="ECO:0000313" key="5">
    <source>
        <dbReference type="EMBL" id="BCX46316.1"/>
    </source>
</evidence>
<dbReference type="Proteomes" id="UP001374893">
    <property type="component" value="Chromosome"/>
</dbReference>
<proteinExistence type="predicted"/>
<gene>
    <name evidence="5" type="ORF">HAHE_02240</name>
</gene>
<dbReference type="PANTHER" id="PTHR35889:SF3">
    <property type="entry name" value="F-BOX DOMAIN-CONTAINING PROTEIN"/>
    <property type="match status" value="1"/>
</dbReference>
<evidence type="ECO:0000259" key="4">
    <source>
        <dbReference type="Pfam" id="PF07635"/>
    </source>
</evidence>
<evidence type="ECO:0000313" key="6">
    <source>
        <dbReference type="Proteomes" id="UP001374893"/>
    </source>
</evidence>
<organism evidence="5 6">
    <name type="scientific">Haloferula helveola</name>
    <dbReference type="NCBI Taxonomy" id="490095"/>
    <lineage>
        <taxon>Bacteria</taxon>
        <taxon>Pseudomonadati</taxon>
        <taxon>Verrucomicrobiota</taxon>
        <taxon>Verrucomicrobiia</taxon>
        <taxon>Verrucomicrobiales</taxon>
        <taxon>Verrucomicrobiaceae</taxon>
        <taxon>Haloferula</taxon>
    </lineage>
</organism>
<dbReference type="InterPro" id="IPR022655">
    <property type="entry name" value="DUF1553"/>
</dbReference>
<feature type="domain" description="DUF1549" evidence="2">
    <location>
        <begin position="147"/>
        <end position="352"/>
    </location>
</feature>
<dbReference type="InterPro" id="IPR011444">
    <property type="entry name" value="DUF1549"/>
</dbReference>
<keyword evidence="6" id="KW-1185">Reference proteome</keyword>